<reference evidence="1" key="1">
    <citation type="submission" date="2022-05" db="EMBL/GenBank/DDBJ databases">
        <authorList>
            <person name="Friedrich I."/>
            <person name="Poehlein A."/>
            <person name="Schneider D."/>
            <person name="Hertel R."/>
            <person name="Daniel R."/>
        </authorList>
    </citation>
    <scope>NUCLEOTIDE SEQUENCE</scope>
</reference>
<name>A0A9E7MUR5_9CAUD</name>
<proteinExistence type="predicted"/>
<evidence type="ECO:0000313" key="2">
    <source>
        <dbReference type="Proteomes" id="UP001056883"/>
    </source>
</evidence>
<protein>
    <submittedName>
        <fullName evidence="1">Baseplate protein J</fullName>
    </submittedName>
</protein>
<evidence type="ECO:0000313" key="1">
    <source>
        <dbReference type="EMBL" id="USN16415.1"/>
    </source>
</evidence>
<dbReference type="EMBL" id="ON529861">
    <property type="protein sequence ID" value="USN16415.1"/>
    <property type="molecule type" value="Genomic_DNA"/>
</dbReference>
<sequence length="139" mass="14296">MGVPVDSPDGTTVIDPATGLPYNVKFTNPVEYDVYVAIEVRQTSSVSSPAPAVQAAIMAYATGQEQGESGLVIGASVSAFEMAGAVARQLPGMYVRDCKVAIVPKGDPAPAPGDYVTEIPLAPYQQGIASPNNIAVTEA</sequence>
<organism evidence="1 2">
    <name type="scientific">Luteibacter phage vB_LflM-Pluto</name>
    <dbReference type="NCBI Taxonomy" id="2948611"/>
    <lineage>
        <taxon>Viruses</taxon>
        <taxon>Duplodnaviria</taxon>
        <taxon>Heunggongvirae</taxon>
        <taxon>Uroviricota</taxon>
        <taxon>Caudoviricetes</taxon>
        <taxon>Lindbergviridae</taxon>
        <taxon>Plutovirus</taxon>
        <taxon>Plutovirus pluto</taxon>
    </lineage>
</organism>
<accession>A0A9E7MUR5</accession>
<dbReference type="Proteomes" id="UP001056883">
    <property type="component" value="Segment"/>
</dbReference>
<gene>
    <name evidence="1" type="ORF">PLUTO_00990</name>
</gene>
<keyword evidence="2" id="KW-1185">Reference proteome</keyword>